<evidence type="ECO:0000256" key="3">
    <source>
        <dbReference type="ARBA" id="ARBA00022722"/>
    </source>
</evidence>
<accession>A0ABQ0JAP3</accession>
<dbReference type="InterPro" id="IPR012340">
    <property type="entry name" value="NA-bd_OB-fold"/>
</dbReference>
<dbReference type="PANTHER" id="PTHR30001">
    <property type="entry name" value="RIBONUCLEASE"/>
    <property type="match status" value="1"/>
</dbReference>
<dbReference type="EMBL" id="BBMS01000013">
    <property type="protein sequence ID" value="GAL25832.1"/>
    <property type="molecule type" value="Genomic_DNA"/>
</dbReference>
<protein>
    <submittedName>
        <fullName evidence="6">Ribonuclease E</fullName>
        <ecNumber evidence="6">3.1.26.12</ecNumber>
    </submittedName>
</protein>
<keyword evidence="7" id="KW-1185">Reference proteome</keyword>
<evidence type="ECO:0000313" key="7">
    <source>
        <dbReference type="Proteomes" id="UP000029223"/>
    </source>
</evidence>
<evidence type="ECO:0000256" key="2">
    <source>
        <dbReference type="ARBA" id="ARBA00022519"/>
    </source>
</evidence>
<organism evidence="6 7">
    <name type="scientific">Vibrio variabilis</name>
    <dbReference type="NCBI Taxonomy" id="990271"/>
    <lineage>
        <taxon>Bacteria</taxon>
        <taxon>Pseudomonadati</taxon>
        <taxon>Pseudomonadota</taxon>
        <taxon>Gammaproteobacteria</taxon>
        <taxon>Vibrionales</taxon>
        <taxon>Vibrionaceae</taxon>
        <taxon>Vibrio</taxon>
    </lineage>
</organism>
<evidence type="ECO:0000256" key="4">
    <source>
        <dbReference type="ARBA" id="ARBA00023136"/>
    </source>
</evidence>
<evidence type="ECO:0000256" key="1">
    <source>
        <dbReference type="ARBA" id="ARBA00022475"/>
    </source>
</evidence>
<dbReference type="Pfam" id="PF00575">
    <property type="entry name" value="S1"/>
    <property type="match status" value="1"/>
</dbReference>
<feature type="domain" description="S1 motif" evidence="5">
    <location>
        <begin position="36"/>
        <end position="116"/>
    </location>
</feature>
<comment type="caution">
    <text evidence="6">The sequence shown here is derived from an EMBL/GenBank/DDBJ whole genome shotgun (WGS) entry which is preliminary data.</text>
</comment>
<reference evidence="7" key="2">
    <citation type="submission" date="2014-09" db="EMBL/GenBank/DDBJ databases">
        <authorList>
            <consortium name="NBRP consortium"/>
            <person name="Sawabe T."/>
            <person name="Meirelles P."/>
            <person name="Nakanishi M."/>
            <person name="Sayaka M."/>
            <person name="Hattori M."/>
            <person name="Ohkuma M."/>
        </authorList>
    </citation>
    <scope>NUCLEOTIDE SEQUENCE [LARGE SCALE GENOMIC DNA]</scope>
    <source>
        <strain evidence="7">JCM 19239</strain>
    </source>
</reference>
<dbReference type="Proteomes" id="UP000029223">
    <property type="component" value="Unassembled WGS sequence"/>
</dbReference>
<dbReference type="SMART" id="SM00316">
    <property type="entry name" value="S1"/>
    <property type="match status" value="1"/>
</dbReference>
<dbReference type="EC" id="3.1.26.12" evidence="6"/>
<keyword evidence="6" id="KW-0378">Hydrolase</keyword>
<dbReference type="InterPro" id="IPR003029">
    <property type="entry name" value="S1_domain"/>
</dbReference>
<dbReference type="SUPFAM" id="SSF50249">
    <property type="entry name" value="Nucleic acid-binding proteins"/>
    <property type="match status" value="1"/>
</dbReference>
<evidence type="ECO:0000259" key="5">
    <source>
        <dbReference type="PROSITE" id="PS50126"/>
    </source>
</evidence>
<name>A0ABQ0JAP3_9VIBR</name>
<dbReference type="CDD" id="cd04453">
    <property type="entry name" value="S1_RNase_E"/>
    <property type="match status" value="1"/>
</dbReference>
<dbReference type="PANTHER" id="PTHR30001:SF1">
    <property type="entry name" value="RIBONUCLEASE E_G-LIKE PROTEIN, CHLOROPLASTIC"/>
    <property type="match status" value="1"/>
</dbReference>
<keyword evidence="4" id="KW-0472">Membrane</keyword>
<proteinExistence type="predicted"/>
<dbReference type="GO" id="GO:0008995">
    <property type="term" value="F:ribonuclease E activity"/>
    <property type="evidence" value="ECO:0007669"/>
    <property type="project" value="UniProtKB-EC"/>
</dbReference>
<dbReference type="InterPro" id="IPR004659">
    <property type="entry name" value="RNase_E/G"/>
</dbReference>
<keyword evidence="3" id="KW-0540">Nuclease</keyword>
<dbReference type="PROSITE" id="PS50126">
    <property type="entry name" value="S1"/>
    <property type="match status" value="1"/>
</dbReference>
<dbReference type="Gene3D" id="2.40.50.140">
    <property type="entry name" value="Nucleic acid-binding proteins"/>
    <property type="match status" value="1"/>
</dbReference>
<evidence type="ECO:0000313" key="6">
    <source>
        <dbReference type="EMBL" id="GAL25832.1"/>
    </source>
</evidence>
<keyword evidence="2" id="KW-0997">Cell inner membrane</keyword>
<gene>
    <name evidence="6" type="ORF">JCM19239_1185</name>
</gene>
<sequence>MLINATQKEELRVALVDGQKLFDLDIESPGHESKKANIYKGRITRVEPSLEAAFVDYGAERHGFLPLKEIAKEYFPQGYTYQGRPSIKDVLSEGQEVIVQVEKEERGSKGAALTTYISLAGSYLVLMPNNLVLAVSLAVSKVKSALNLKRH</sequence>
<reference evidence="7" key="1">
    <citation type="submission" date="2014-09" db="EMBL/GenBank/DDBJ databases">
        <title>Vibrio variabilis JCM 19239. (C206) whole genome shotgun sequence.</title>
        <authorList>
            <person name="Sawabe T."/>
            <person name="Meirelles P."/>
            <person name="Nakanishi M."/>
            <person name="Sayaka M."/>
            <person name="Hattori M."/>
            <person name="Ohkuma M."/>
        </authorList>
    </citation>
    <scope>NUCLEOTIDE SEQUENCE [LARGE SCALE GENOMIC DNA]</scope>
    <source>
        <strain evidence="7">JCM 19239</strain>
    </source>
</reference>
<keyword evidence="1" id="KW-1003">Cell membrane</keyword>